<organism evidence="1 2">
    <name type="scientific">Chlamydia ibidis 10-1398/6</name>
    <dbReference type="NCBI Taxonomy" id="1046581"/>
    <lineage>
        <taxon>Bacteria</taxon>
        <taxon>Pseudomonadati</taxon>
        <taxon>Chlamydiota</taxon>
        <taxon>Chlamydiia</taxon>
        <taxon>Chlamydiales</taxon>
        <taxon>Chlamydiaceae</taxon>
        <taxon>Chlamydia/Chlamydophila group</taxon>
        <taxon>Chlamydia</taxon>
    </lineage>
</organism>
<gene>
    <name evidence="1" type="ORF">H359_0255</name>
</gene>
<evidence type="ECO:0000313" key="1">
    <source>
        <dbReference type="EMBL" id="EQM63091.1"/>
    </source>
</evidence>
<sequence length="41" mass="4805">MSLQKFLSEEPKFSENLKTFLANLMPESCVREIGCDVRYHI</sequence>
<reference evidence="1 2" key="1">
    <citation type="submission" date="2013-07" db="EMBL/GenBank/DDBJ databases">
        <title>Isolation of a new Chlamydia species from the feral Sacred Ibis (Threskiornis aethiopicus): Chlamydia ibidis.</title>
        <authorList>
            <person name="Vorimore F."/>
            <person name="Hsia R.-C."/>
            <person name="Huot-Creasy H."/>
            <person name="Bastian S."/>
            <person name="Deruyter L."/>
            <person name="Passet A."/>
            <person name="Sachse K."/>
            <person name="Bavoil P."/>
            <person name="Myers G."/>
            <person name="Laroucau K."/>
        </authorList>
    </citation>
    <scope>NUCLEOTIDE SEQUENCE [LARGE SCALE GENOMIC DNA]</scope>
    <source>
        <strain evidence="1 2">10-1398/6</strain>
    </source>
</reference>
<dbReference type="Proteomes" id="UP000016064">
    <property type="component" value="Unassembled WGS sequence"/>
</dbReference>
<evidence type="ECO:0000313" key="2">
    <source>
        <dbReference type="Proteomes" id="UP000016064"/>
    </source>
</evidence>
<keyword evidence="2" id="KW-1185">Reference proteome</keyword>
<comment type="caution">
    <text evidence="1">The sequence shown here is derived from an EMBL/GenBank/DDBJ whole genome shotgun (WGS) entry which is preliminary data.</text>
</comment>
<proteinExistence type="predicted"/>
<protein>
    <submittedName>
        <fullName evidence="1">Uncharacterized protein</fullName>
    </submittedName>
</protein>
<name>A0ABP2XF94_9CHLA</name>
<dbReference type="EMBL" id="APJW01000001">
    <property type="protein sequence ID" value="EQM63091.1"/>
    <property type="molecule type" value="Genomic_DNA"/>
</dbReference>
<accession>A0ABP2XF94</accession>